<organism evidence="1 2">
    <name type="scientific">Pristionchus pacificus</name>
    <name type="common">Parasitic nematode worm</name>
    <dbReference type="NCBI Taxonomy" id="54126"/>
    <lineage>
        <taxon>Eukaryota</taxon>
        <taxon>Metazoa</taxon>
        <taxon>Ecdysozoa</taxon>
        <taxon>Nematoda</taxon>
        <taxon>Chromadorea</taxon>
        <taxon>Rhabditida</taxon>
        <taxon>Rhabditina</taxon>
        <taxon>Diplogasteromorpha</taxon>
        <taxon>Diplogasteroidea</taxon>
        <taxon>Neodiplogasteridae</taxon>
        <taxon>Pristionchus</taxon>
    </lineage>
</organism>
<keyword evidence="2" id="KW-1185">Reference proteome</keyword>
<name>A0A2A6BZM1_PRIPA</name>
<evidence type="ECO:0000313" key="2">
    <source>
        <dbReference type="Proteomes" id="UP000005239"/>
    </source>
</evidence>
<proteinExistence type="predicted"/>
<protein>
    <submittedName>
        <fullName evidence="1">Uncharacterized protein</fullName>
    </submittedName>
</protein>
<accession>A0A8R1V4V4</accession>
<gene>
    <name evidence="1" type="primary">WBGene00284217</name>
</gene>
<reference evidence="2" key="1">
    <citation type="journal article" date="2008" name="Nat. Genet.">
        <title>The Pristionchus pacificus genome provides a unique perspective on nematode lifestyle and parasitism.</title>
        <authorList>
            <person name="Dieterich C."/>
            <person name="Clifton S.W."/>
            <person name="Schuster L.N."/>
            <person name="Chinwalla A."/>
            <person name="Delehaunty K."/>
            <person name="Dinkelacker I."/>
            <person name="Fulton L."/>
            <person name="Fulton R."/>
            <person name="Godfrey J."/>
            <person name="Minx P."/>
            <person name="Mitreva M."/>
            <person name="Roeseler W."/>
            <person name="Tian H."/>
            <person name="Witte H."/>
            <person name="Yang S.P."/>
            <person name="Wilson R.K."/>
            <person name="Sommer R.J."/>
        </authorList>
    </citation>
    <scope>NUCLEOTIDE SEQUENCE [LARGE SCALE GENOMIC DNA]</scope>
    <source>
        <strain evidence="2">PS312</strain>
    </source>
</reference>
<dbReference type="AlphaFoldDB" id="A0A2A6BZM1"/>
<accession>A0A2A6BZM1</accession>
<evidence type="ECO:0000313" key="1">
    <source>
        <dbReference type="EnsemblMetazoa" id="PPA45848.1"/>
    </source>
</evidence>
<sequence>MKKHIPVGLRSPCAYRPISGRMKPTILCCSDDANHDIIPFNIYCLWATSAARIPHTKSRWEKPFSAIPTTTAPSTIYHNQNHYHCVLDNFQNQYHNYRCLDQEVRISLAICIQWIIFCVEVPAGKNAYLNSQNCSSDAVSVV</sequence>
<reference evidence="1" key="2">
    <citation type="submission" date="2022-06" db="UniProtKB">
        <authorList>
            <consortium name="EnsemblMetazoa"/>
        </authorList>
    </citation>
    <scope>IDENTIFICATION</scope>
    <source>
        <strain evidence="1">PS312</strain>
    </source>
</reference>
<dbReference type="Proteomes" id="UP000005239">
    <property type="component" value="Unassembled WGS sequence"/>
</dbReference>
<dbReference type="EnsemblMetazoa" id="PPA45848.1">
    <property type="protein sequence ID" value="PPA45848.1"/>
    <property type="gene ID" value="WBGene00284217"/>
</dbReference>